<dbReference type="InterPro" id="IPR011009">
    <property type="entry name" value="Kinase-like_dom_sf"/>
</dbReference>
<dbReference type="Pfam" id="PF01636">
    <property type="entry name" value="APH"/>
    <property type="match status" value="1"/>
</dbReference>
<dbReference type="SUPFAM" id="SSF56112">
    <property type="entry name" value="Protein kinase-like (PK-like)"/>
    <property type="match status" value="1"/>
</dbReference>
<evidence type="ECO:0000313" key="4">
    <source>
        <dbReference type="Proteomes" id="UP001527057"/>
    </source>
</evidence>
<dbReference type="PANTHER" id="PTHR21064">
    <property type="entry name" value="AMINOGLYCOSIDE PHOSPHOTRANSFERASE DOMAIN-CONTAINING PROTEIN-RELATED"/>
    <property type="match status" value="1"/>
</dbReference>
<name>A0ABT4F4K1_9BACI</name>
<gene>
    <name evidence="3" type="ORF">M5W27_14370</name>
</gene>
<keyword evidence="4" id="KW-1185">Reference proteome</keyword>
<dbReference type="RefSeq" id="WP_197226279.1">
    <property type="nucleotide sequence ID" value="NZ_JAMDMH010000034.1"/>
</dbReference>
<dbReference type="PANTHER" id="PTHR21064:SF6">
    <property type="entry name" value="AMINOGLYCOSIDE PHOSPHOTRANSFERASE DOMAIN-CONTAINING PROTEIN"/>
    <property type="match status" value="1"/>
</dbReference>
<comment type="caution">
    <text evidence="3">The sequence shown here is derived from an EMBL/GenBank/DDBJ whole genome shotgun (WGS) entry which is preliminary data.</text>
</comment>
<comment type="similarity">
    <text evidence="1">Belongs to the pseudomonas-type ThrB family.</text>
</comment>
<dbReference type="EMBL" id="JAMDMH010000034">
    <property type="protein sequence ID" value="MCY9576980.1"/>
    <property type="molecule type" value="Genomic_DNA"/>
</dbReference>
<proteinExistence type="inferred from homology"/>
<sequence>MKVYQMNFETVQFLKRGIMKLIDDEGTPYLLKEKPYYLSANEYEVALNISQQLRKEGILTPPVLKGTKGYTLYYHQKYYSVQQYIESNNNVIDHVEKLGEVAAMLSQKSDRIDMAKGADKPSCRSLHFLDIDANSMAKSFQVMKQYVAGDQMKWIDQAEARFFRYEINLKSLPMSWVHGDLHVYNTVFTKQGMYLIDFDDIHWNVRIVDLVWPCIIHGVWDWPQVNQQPMLKEEMDIQGVKRLLQHYEKKEHLTFYEKKYLPAVFYALLIKSFICIEGLIRNSKQQSNHVIVQKIKNMLLLAEHLDFGVIGDVE</sequence>
<reference evidence="3 4" key="1">
    <citation type="submission" date="2022-05" db="EMBL/GenBank/DDBJ databases">
        <title>Genome Sequencing of Bee-Associated Microbes.</title>
        <authorList>
            <person name="Dunlap C."/>
        </authorList>
    </citation>
    <scope>NUCLEOTIDE SEQUENCE [LARGE SCALE GENOMIC DNA]</scope>
    <source>
        <strain evidence="3 4">CBP-1093</strain>
    </source>
</reference>
<dbReference type="Gene3D" id="3.90.1200.10">
    <property type="match status" value="1"/>
</dbReference>
<organism evidence="3 4">
    <name type="scientific">Bacillus xiamenensis</name>
    <dbReference type="NCBI Taxonomy" id="1178537"/>
    <lineage>
        <taxon>Bacteria</taxon>
        <taxon>Bacillati</taxon>
        <taxon>Bacillota</taxon>
        <taxon>Bacilli</taxon>
        <taxon>Bacillales</taxon>
        <taxon>Bacillaceae</taxon>
        <taxon>Bacillus</taxon>
    </lineage>
</organism>
<evidence type="ECO:0000259" key="2">
    <source>
        <dbReference type="Pfam" id="PF01636"/>
    </source>
</evidence>
<evidence type="ECO:0000256" key="1">
    <source>
        <dbReference type="ARBA" id="ARBA00038240"/>
    </source>
</evidence>
<accession>A0ABT4F4K1</accession>
<evidence type="ECO:0000313" key="3">
    <source>
        <dbReference type="EMBL" id="MCY9576980.1"/>
    </source>
</evidence>
<dbReference type="InterPro" id="IPR002575">
    <property type="entry name" value="Aminoglycoside_PTrfase"/>
</dbReference>
<protein>
    <submittedName>
        <fullName evidence="3">Aminoglycoside phosphotransferase family protein</fullName>
    </submittedName>
</protein>
<feature type="domain" description="Aminoglycoside phosphotransferase" evidence="2">
    <location>
        <begin position="22"/>
        <end position="224"/>
    </location>
</feature>
<dbReference type="InterPro" id="IPR050249">
    <property type="entry name" value="Pseudomonas-type_ThrB"/>
</dbReference>
<dbReference type="Proteomes" id="UP001527057">
    <property type="component" value="Unassembled WGS sequence"/>
</dbReference>